<dbReference type="AlphaFoldDB" id="A0A532VAM7"/>
<accession>A0A532VAM7</accession>
<dbReference type="PROSITE" id="PS51819">
    <property type="entry name" value="VOC"/>
    <property type="match status" value="1"/>
</dbReference>
<gene>
    <name evidence="2" type="ORF">CEE36_00530</name>
</gene>
<dbReference type="Pfam" id="PF00903">
    <property type="entry name" value="Glyoxalase"/>
    <property type="match status" value="1"/>
</dbReference>
<dbReference type="InterPro" id="IPR004360">
    <property type="entry name" value="Glyas_Fos-R_dOase_dom"/>
</dbReference>
<protein>
    <submittedName>
        <fullName evidence="2">Glyoxalase</fullName>
    </submittedName>
</protein>
<evidence type="ECO:0000259" key="1">
    <source>
        <dbReference type="PROSITE" id="PS51819"/>
    </source>
</evidence>
<dbReference type="InterPro" id="IPR052164">
    <property type="entry name" value="Anthracycline_SecMetBiosynth"/>
</dbReference>
<dbReference type="PANTHER" id="PTHR33993:SF2">
    <property type="entry name" value="VOC DOMAIN-CONTAINING PROTEIN"/>
    <property type="match status" value="1"/>
</dbReference>
<sequence length="116" mass="12712">MSKIVHIEIPAPDLEKAAEFYSKVFGWKVEMTPEMDYAMWSAGEDAVGGGFSKQAKPSTEGALLHIGVDDIEAKLVEIEAAGGKIVAPKTKISDEWGYYAEFLDVFGNKLGLWSKK</sequence>
<dbReference type="PANTHER" id="PTHR33993">
    <property type="entry name" value="GLYOXALASE-RELATED"/>
    <property type="match status" value="1"/>
</dbReference>
<organism evidence="2 3">
    <name type="scientific">candidate division TA06 bacterium B3_TA06</name>
    <dbReference type="NCBI Taxonomy" id="2012487"/>
    <lineage>
        <taxon>Bacteria</taxon>
        <taxon>Bacteria division TA06</taxon>
    </lineage>
</organism>
<evidence type="ECO:0000313" key="2">
    <source>
        <dbReference type="EMBL" id="TKJ44260.1"/>
    </source>
</evidence>
<dbReference type="InterPro" id="IPR029068">
    <property type="entry name" value="Glyas_Bleomycin-R_OHBP_Dase"/>
</dbReference>
<dbReference type="InterPro" id="IPR037523">
    <property type="entry name" value="VOC_core"/>
</dbReference>
<reference evidence="2 3" key="1">
    <citation type="submission" date="2017-06" db="EMBL/GenBank/DDBJ databases">
        <title>Novel microbial phyla capable of carbon fixation and sulfur reduction in deep-sea sediments.</title>
        <authorList>
            <person name="Huang J."/>
            <person name="Baker B."/>
            <person name="Wang Y."/>
        </authorList>
    </citation>
    <scope>NUCLEOTIDE SEQUENCE [LARGE SCALE GENOMIC DNA]</scope>
    <source>
        <strain evidence="2">B3_TA06</strain>
    </source>
</reference>
<dbReference type="Gene3D" id="3.10.180.10">
    <property type="entry name" value="2,3-Dihydroxybiphenyl 1,2-Dioxygenase, domain 1"/>
    <property type="match status" value="1"/>
</dbReference>
<feature type="domain" description="VOC" evidence="1">
    <location>
        <begin position="3"/>
        <end position="115"/>
    </location>
</feature>
<dbReference type="CDD" id="cd07247">
    <property type="entry name" value="SgaA_N_like"/>
    <property type="match status" value="1"/>
</dbReference>
<dbReference type="Proteomes" id="UP000317778">
    <property type="component" value="Unassembled WGS sequence"/>
</dbReference>
<proteinExistence type="predicted"/>
<comment type="caution">
    <text evidence="2">The sequence shown here is derived from an EMBL/GenBank/DDBJ whole genome shotgun (WGS) entry which is preliminary data.</text>
</comment>
<dbReference type="SUPFAM" id="SSF54593">
    <property type="entry name" value="Glyoxalase/Bleomycin resistance protein/Dihydroxybiphenyl dioxygenase"/>
    <property type="match status" value="1"/>
</dbReference>
<evidence type="ECO:0000313" key="3">
    <source>
        <dbReference type="Proteomes" id="UP000317778"/>
    </source>
</evidence>
<name>A0A532VAM7_UNCT6</name>
<dbReference type="EMBL" id="NJBO01000001">
    <property type="protein sequence ID" value="TKJ44260.1"/>
    <property type="molecule type" value="Genomic_DNA"/>
</dbReference>